<evidence type="ECO:0000313" key="1">
    <source>
        <dbReference type="EMBL" id="SJZ76668.1"/>
    </source>
</evidence>
<accession>A0A1T4ND13</accession>
<dbReference type="STRING" id="28136.SAMN02745202_01031"/>
<evidence type="ECO:0000313" key="2">
    <source>
        <dbReference type="Proteomes" id="UP000190065"/>
    </source>
</evidence>
<dbReference type="Proteomes" id="UP000190065">
    <property type="component" value="Unassembled WGS sequence"/>
</dbReference>
<proteinExistence type="predicted"/>
<organism evidence="1 2">
    <name type="scientific">Segatella oulorum</name>
    <dbReference type="NCBI Taxonomy" id="28136"/>
    <lineage>
        <taxon>Bacteria</taxon>
        <taxon>Pseudomonadati</taxon>
        <taxon>Bacteroidota</taxon>
        <taxon>Bacteroidia</taxon>
        <taxon>Bacteroidales</taxon>
        <taxon>Prevotellaceae</taxon>
        <taxon>Segatella</taxon>
    </lineage>
</organism>
<protein>
    <submittedName>
        <fullName evidence="1">Uncharacterized protein</fullName>
    </submittedName>
</protein>
<sequence length="73" mass="8045">MQKRMDCLAKAALLVGKVVQIAWQMACFCAQECCAWRLKAGENSVKNGVQCVVEGGMSALVENKISQKVFVMY</sequence>
<dbReference type="EMBL" id="FUXK01000009">
    <property type="protein sequence ID" value="SJZ76668.1"/>
    <property type="molecule type" value="Genomic_DNA"/>
</dbReference>
<reference evidence="1 2" key="1">
    <citation type="submission" date="2017-02" db="EMBL/GenBank/DDBJ databases">
        <authorList>
            <person name="Peterson S.W."/>
        </authorList>
    </citation>
    <scope>NUCLEOTIDE SEQUENCE [LARGE SCALE GENOMIC DNA]</scope>
    <source>
        <strain evidence="1 2">ATCC 43324</strain>
    </source>
</reference>
<dbReference type="AlphaFoldDB" id="A0A1T4ND13"/>
<gene>
    <name evidence="1" type="ORF">SAMN02745202_01031</name>
</gene>
<name>A0A1T4ND13_9BACT</name>